<keyword evidence="4" id="KW-1185">Reference proteome</keyword>
<keyword evidence="2" id="KW-0472">Membrane</keyword>
<feature type="transmembrane region" description="Helical" evidence="2">
    <location>
        <begin position="32"/>
        <end position="51"/>
    </location>
</feature>
<dbReference type="InterPro" id="IPR021765">
    <property type="entry name" value="UstYa-like"/>
</dbReference>
<keyword evidence="2" id="KW-0812">Transmembrane</keyword>
<evidence type="ECO:0008006" key="5">
    <source>
        <dbReference type="Google" id="ProtNLM"/>
    </source>
</evidence>
<comment type="caution">
    <text evidence="3">The sequence shown here is derived from an EMBL/GenBank/DDBJ whole genome shotgun (WGS) entry which is preliminary data.</text>
</comment>
<dbReference type="AlphaFoldDB" id="A0A1C1CEF1"/>
<dbReference type="VEuPathDB" id="FungiDB:CLCR_11252"/>
<dbReference type="PANTHER" id="PTHR33365:SF6">
    <property type="entry name" value="OXIDASE USTYA"/>
    <property type="match status" value="1"/>
</dbReference>
<dbReference type="Proteomes" id="UP000094526">
    <property type="component" value="Unassembled WGS sequence"/>
</dbReference>
<accession>A0A1C1CEF1</accession>
<dbReference type="EMBL" id="LGRB01000015">
    <property type="protein sequence ID" value="OCT46841.1"/>
    <property type="molecule type" value="Genomic_DNA"/>
</dbReference>
<proteinExistence type="inferred from homology"/>
<evidence type="ECO:0000256" key="1">
    <source>
        <dbReference type="ARBA" id="ARBA00035112"/>
    </source>
</evidence>
<dbReference type="Pfam" id="PF11807">
    <property type="entry name" value="UstYa"/>
    <property type="match status" value="1"/>
</dbReference>
<gene>
    <name evidence="3" type="ORF">CLCR_11252</name>
</gene>
<dbReference type="OrthoDB" id="4133761at2759"/>
<dbReference type="eggNOG" id="ENOG502SVPU">
    <property type="taxonomic scope" value="Eukaryota"/>
</dbReference>
<evidence type="ECO:0000256" key="2">
    <source>
        <dbReference type="SAM" id="Phobius"/>
    </source>
</evidence>
<protein>
    <recommendedName>
        <fullName evidence="5">Tat pathway signal sequence</fullName>
    </recommendedName>
</protein>
<evidence type="ECO:0000313" key="3">
    <source>
        <dbReference type="EMBL" id="OCT46841.1"/>
    </source>
</evidence>
<organism evidence="3 4">
    <name type="scientific">Cladophialophora carrionii</name>
    <dbReference type="NCBI Taxonomy" id="86049"/>
    <lineage>
        <taxon>Eukaryota</taxon>
        <taxon>Fungi</taxon>
        <taxon>Dikarya</taxon>
        <taxon>Ascomycota</taxon>
        <taxon>Pezizomycotina</taxon>
        <taxon>Eurotiomycetes</taxon>
        <taxon>Chaetothyriomycetidae</taxon>
        <taxon>Chaetothyriales</taxon>
        <taxon>Herpotrichiellaceae</taxon>
        <taxon>Cladophialophora</taxon>
    </lineage>
</organism>
<dbReference type="VEuPathDB" id="FungiDB:G647_01554"/>
<evidence type="ECO:0000313" key="4">
    <source>
        <dbReference type="Proteomes" id="UP000094526"/>
    </source>
</evidence>
<sequence>MMTSSSRGYSEVKLDDHEAVLKRPERRAFRRLHLLWASVVLLSLLMVRVMWQWRQRPGSSVRHDRGTYSTLADDVEDETKPLIRLKHVQFHGSFRVDDDGIWRLSRNQSEPVYVGQPSPEIDRAWDSLIIPRFAGFYPDEAERLGLALSEDDYEHGRVWVEPSGYHDLHCLNYIRQALDREYYTDIVFDRTTPVMPGMAGHRLHLDHCIELLRQSLLCHMDLTPIPKRWLVNGNMLHADQDQMHTCRDVGPIHDWIDGRSISKNPA</sequence>
<comment type="similarity">
    <text evidence="1">Belongs to the ustYa family.</text>
</comment>
<reference evidence="4" key="1">
    <citation type="submission" date="2015-07" db="EMBL/GenBank/DDBJ databases">
        <authorList>
            <person name="Teixeira M.M."/>
            <person name="Souza R.C."/>
            <person name="Almeida L.G."/>
            <person name="Vicente V.A."/>
            <person name="de Hoog S."/>
            <person name="Bocca A.L."/>
            <person name="de Almeida S.R."/>
            <person name="Vasconcelos A.T."/>
            <person name="Felipe M.S."/>
        </authorList>
    </citation>
    <scope>NUCLEOTIDE SEQUENCE [LARGE SCALE GENOMIC DNA]</scope>
    <source>
        <strain evidence="4">KSF</strain>
    </source>
</reference>
<keyword evidence="2" id="KW-1133">Transmembrane helix</keyword>
<dbReference type="STRING" id="86049.A0A1C1CEF1"/>
<name>A0A1C1CEF1_9EURO</name>
<dbReference type="PANTHER" id="PTHR33365">
    <property type="entry name" value="YALI0B05434P"/>
    <property type="match status" value="1"/>
</dbReference>
<dbReference type="GO" id="GO:0043386">
    <property type="term" value="P:mycotoxin biosynthetic process"/>
    <property type="evidence" value="ECO:0007669"/>
    <property type="project" value="InterPro"/>
</dbReference>